<feature type="compositionally biased region" description="Basic and acidic residues" evidence="3">
    <location>
        <begin position="70"/>
        <end position="80"/>
    </location>
</feature>
<dbReference type="Pfam" id="PF00216">
    <property type="entry name" value="Bac_DNA_binding"/>
    <property type="match status" value="1"/>
</dbReference>
<dbReference type="OrthoDB" id="7873378at2"/>
<dbReference type="STRING" id="299262.BWR18_05700"/>
<evidence type="ECO:0000256" key="1">
    <source>
        <dbReference type="ARBA" id="ARBA00010529"/>
    </source>
</evidence>
<evidence type="ECO:0008006" key="6">
    <source>
        <dbReference type="Google" id="ProtNLM"/>
    </source>
</evidence>
<protein>
    <recommendedName>
        <fullName evidence="6">DNA-binding protein</fullName>
    </recommendedName>
</protein>
<dbReference type="GO" id="GO:0030527">
    <property type="term" value="F:structural constituent of chromatin"/>
    <property type="evidence" value="ECO:0007669"/>
    <property type="project" value="InterPro"/>
</dbReference>
<evidence type="ECO:0000313" key="4">
    <source>
        <dbReference type="EMBL" id="APX11237.1"/>
    </source>
</evidence>
<proteinExistence type="inferred from homology"/>
<dbReference type="InterPro" id="IPR000119">
    <property type="entry name" value="Hist_DNA-bd"/>
</dbReference>
<dbReference type="KEGG" id="tom:BWR18_05700"/>
<sequence>MMRKKELVEAVVARSGLKKKDVKPAVEATLAVLGDALKEGRTLNLEPMGKVKINREKMLASGRMMVARIRQRDPQPHDATEATDTAASPDTSAE</sequence>
<keyword evidence="5" id="KW-1185">Reference proteome</keyword>
<dbReference type="GO" id="GO:0003677">
    <property type="term" value="F:DNA binding"/>
    <property type="evidence" value="ECO:0007669"/>
    <property type="project" value="UniProtKB-KW"/>
</dbReference>
<evidence type="ECO:0000256" key="3">
    <source>
        <dbReference type="SAM" id="MobiDB-lite"/>
    </source>
</evidence>
<organism evidence="4 5">
    <name type="scientific">Tateyamaria omphalii</name>
    <dbReference type="NCBI Taxonomy" id="299262"/>
    <lineage>
        <taxon>Bacteria</taxon>
        <taxon>Pseudomonadati</taxon>
        <taxon>Pseudomonadota</taxon>
        <taxon>Alphaproteobacteria</taxon>
        <taxon>Rhodobacterales</taxon>
        <taxon>Roseobacteraceae</taxon>
        <taxon>Tateyamaria</taxon>
    </lineage>
</organism>
<dbReference type="AlphaFoldDB" id="A0A1P8MT12"/>
<dbReference type="EMBL" id="CP019312">
    <property type="protein sequence ID" value="APX11237.1"/>
    <property type="molecule type" value="Genomic_DNA"/>
</dbReference>
<gene>
    <name evidence="4" type="ORF">BWR18_05700</name>
</gene>
<dbReference type="SUPFAM" id="SSF47729">
    <property type="entry name" value="IHF-like DNA-binding proteins"/>
    <property type="match status" value="1"/>
</dbReference>
<comment type="similarity">
    <text evidence="1">Belongs to the bacterial histone-like protein family.</text>
</comment>
<reference evidence="4 5" key="1">
    <citation type="submission" date="2017-01" db="EMBL/GenBank/DDBJ databases">
        <title>Complete genome of Tateyamaria omphalii DOK1-4 isolated from seawater in Dokdo.</title>
        <authorList>
            <person name="Kim J.H."/>
            <person name="Chi W.-J."/>
        </authorList>
    </citation>
    <scope>NUCLEOTIDE SEQUENCE [LARGE SCALE GENOMIC DNA]</scope>
    <source>
        <strain evidence="4 5">DOK1-4</strain>
    </source>
</reference>
<dbReference type="InterPro" id="IPR010992">
    <property type="entry name" value="IHF-like_DNA-bd_dom_sf"/>
</dbReference>
<evidence type="ECO:0000256" key="2">
    <source>
        <dbReference type="ARBA" id="ARBA00023125"/>
    </source>
</evidence>
<dbReference type="Proteomes" id="UP000186336">
    <property type="component" value="Chromosome"/>
</dbReference>
<evidence type="ECO:0000313" key="5">
    <source>
        <dbReference type="Proteomes" id="UP000186336"/>
    </source>
</evidence>
<feature type="compositionally biased region" description="Low complexity" evidence="3">
    <location>
        <begin position="82"/>
        <end position="94"/>
    </location>
</feature>
<name>A0A1P8MT12_9RHOB</name>
<accession>A0A1P8MT12</accession>
<feature type="region of interest" description="Disordered" evidence="3">
    <location>
        <begin position="69"/>
        <end position="94"/>
    </location>
</feature>
<dbReference type="Gene3D" id="4.10.520.10">
    <property type="entry name" value="IHF-like DNA-binding proteins"/>
    <property type="match status" value="1"/>
</dbReference>
<keyword evidence="2" id="KW-0238">DNA-binding</keyword>